<sequence length="323" mass="37974">MENKVSVVVTCYNHEEYIEGCLRSIFKQTYKNIELLVFDDGSTDDSGQIIEKVLKDSPFLGETYYFSSKNRGVISVRNDALSKIKGEFLLFVDSDNFIDPEHIEWLHHSLTKEGADIAYCQLWDFVHGRNVLRDDLEYSLSKELTGNLIDASSLVRTSKISGLKFDDALNDKALEDYDFWLSMILLKEAKSIFVKETKLNYRVLDTSRTERGNWDKYYQSYFYILDKYVDLIPREIIQALKNNIKIWLKGYEDLEKKTSEQDAAIREKDKHIENFQKEVALLKEKLNHQENKLAEKTELIRAFEKSFFYKLYKKRLKVKDIKG</sequence>
<keyword evidence="4" id="KW-0328">Glycosyltransferase</keyword>
<name>A0A6L2ZT37_9LACT</name>
<dbReference type="Gene3D" id="3.90.550.10">
    <property type="entry name" value="Spore Coat Polysaccharide Biosynthesis Protein SpsA, Chain A"/>
    <property type="match status" value="1"/>
</dbReference>
<feature type="domain" description="Glycosyltransferase 2-like" evidence="2">
    <location>
        <begin position="6"/>
        <end position="160"/>
    </location>
</feature>
<dbReference type="SUPFAM" id="SSF53448">
    <property type="entry name" value="Nucleotide-diphospho-sugar transferases"/>
    <property type="match status" value="1"/>
</dbReference>
<evidence type="ECO:0000313" key="3">
    <source>
        <dbReference type="EMBL" id="GFO51219.1"/>
    </source>
</evidence>
<gene>
    <name evidence="3" type="primary">rgpE</name>
    <name evidence="3" type="ORF">ikelab_04940</name>
    <name evidence="4" type="ORF">QHR29_04885</name>
</gene>
<evidence type="ECO:0000313" key="5">
    <source>
        <dbReference type="Proteomes" id="UP000504756"/>
    </source>
</evidence>
<dbReference type="InterPro" id="IPR001173">
    <property type="entry name" value="Glyco_trans_2-like"/>
</dbReference>
<dbReference type="EMBL" id="BLXU01000002">
    <property type="protein sequence ID" value="GFO51219.1"/>
    <property type="molecule type" value="Genomic_DNA"/>
</dbReference>
<dbReference type="Proteomes" id="UP001157396">
    <property type="component" value="Unassembled WGS sequence"/>
</dbReference>
<proteinExistence type="predicted"/>
<dbReference type="EC" id="2.4.-.-" evidence="4"/>
<dbReference type="PANTHER" id="PTHR22916">
    <property type="entry name" value="GLYCOSYLTRANSFERASE"/>
    <property type="match status" value="1"/>
</dbReference>
<accession>A0A6L2ZT37</accession>
<dbReference type="AlphaFoldDB" id="A0A6L2ZT37"/>
<dbReference type="RefSeq" id="WP_023890088.1">
    <property type="nucleotide sequence ID" value="NZ_AP026069.1"/>
</dbReference>
<comment type="caution">
    <text evidence="3">The sequence shown here is derived from an EMBL/GenBank/DDBJ whole genome shotgun (WGS) entry which is preliminary data.</text>
</comment>
<evidence type="ECO:0000256" key="1">
    <source>
        <dbReference type="SAM" id="Coils"/>
    </source>
</evidence>
<organism evidence="3 5">
    <name type="scientific">Lactococcus garvieae</name>
    <dbReference type="NCBI Taxonomy" id="1363"/>
    <lineage>
        <taxon>Bacteria</taxon>
        <taxon>Bacillati</taxon>
        <taxon>Bacillota</taxon>
        <taxon>Bacilli</taxon>
        <taxon>Lactobacillales</taxon>
        <taxon>Streptococcaceae</taxon>
        <taxon>Lactococcus</taxon>
    </lineage>
</organism>
<feature type="coiled-coil region" evidence="1">
    <location>
        <begin position="237"/>
        <end position="306"/>
    </location>
</feature>
<dbReference type="EMBL" id="JARYTV010000003">
    <property type="protein sequence ID" value="MDH7959797.1"/>
    <property type="molecule type" value="Genomic_DNA"/>
</dbReference>
<keyword evidence="3" id="KW-0808">Transferase</keyword>
<dbReference type="Pfam" id="PF00535">
    <property type="entry name" value="Glycos_transf_2"/>
    <property type="match status" value="1"/>
</dbReference>
<evidence type="ECO:0000259" key="2">
    <source>
        <dbReference type="Pfam" id="PF00535"/>
    </source>
</evidence>
<dbReference type="PANTHER" id="PTHR22916:SF3">
    <property type="entry name" value="UDP-GLCNAC:BETAGAL BETA-1,3-N-ACETYLGLUCOSAMINYLTRANSFERASE-LIKE PROTEIN 1"/>
    <property type="match status" value="1"/>
</dbReference>
<dbReference type="Proteomes" id="UP000504756">
    <property type="component" value="Unassembled WGS sequence"/>
</dbReference>
<reference evidence="3 5" key="1">
    <citation type="submission" date="2020-06" db="EMBL/GenBank/DDBJ databases">
        <title>Draft genome sequence of Lactic acid bacteria from Okinawan-style tofu.</title>
        <authorList>
            <person name="Takara I."/>
            <person name="Ikematsu S."/>
        </authorList>
    </citation>
    <scope>NUCLEOTIDE SEQUENCE [LARGE SCALE GENOMIC DNA]</scope>
    <source>
        <strain evidence="5">lg38</strain>
        <strain evidence="3">Lg38</strain>
    </source>
</reference>
<keyword evidence="1" id="KW-0175">Coiled coil</keyword>
<reference evidence="4" key="2">
    <citation type="submission" date="2023-04" db="EMBL/GenBank/DDBJ databases">
        <title>Genomic analysis of Lactococcus garvieae isolates.</title>
        <authorList>
            <person name="Zhanghang C."/>
        </authorList>
    </citation>
    <scope>NUCLEOTIDE SEQUENCE</scope>
    <source>
        <strain evidence="4">ZB-1</strain>
    </source>
</reference>
<protein>
    <submittedName>
        <fullName evidence="3">Glycosyl transferase</fullName>
    </submittedName>
    <submittedName>
        <fullName evidence="4">Glycosyltransferase</fullName>
        <ecNumber evidence="4">2.4.-.-</ecNumber>
    </submittedName>
</protein>
<dbReference type="CDD" id="cd00761">
    <property type="entry name" value="Glyco_tranf_GTA_type"/>
    <property type="match status" value="1"/>
</dbReference>
<evidence type="ECO:0000313" key="4">
    <source>
        <dbReference type="EMBL" id="MDH7959797.1"/>
    </source>
</evidence>
<dbReference type="GO" id="GO:0016758">
    <property type="term" value="F:hexosyltransferase activity"/>
    <property type="evidence" value="ECO:0007669"/>
    <property type="project" value="UniProtKB-ARBA"/>
</dbReference>
<dbReference type="InterPro" id="IPR029044">
    <property type="entry name" value="Nucleotide-diphossugar_trans"/>
</dbReference>